<proteinExistence type="predicted"/>
<dbReference type="Pfam" id="PF13266">
    <property type="entry name" value="DUF4057"/>
    <property type="match status" value="1"/>
</dbReference>
<gene>
    <name evidence="3" type="ORF">CCAM_LOCUS27296</name>
</gene>
<evidence type="ECO:0000313" key="4">
    <source>
        <dbReference type="Proteomes" id="UP000595140"/>
    </source>
</evidence>
<keyword evidence="4" id="KW-1185">Reference proteome</keyword>
<dbReference type="EMBL" id="OOIL02002916">
    <property type="protein sequence ID" value="VFQ85520.1"/>
    <property type="molecule type" value="Genomic_DNA"/>
</dbReference>
<evidence type="ECO:0000313" key="3">
    <source>
        <dbReference type="EMBL" id="VFQ85520.1"/>
    </source>
</evidence>
<dbReference type="InterPro" id="IPR025131">
    <property type="entry name" value="DUF4057"/>
</dbReference>
<accession>A0A484M9J5</accession>
<dbReference type="AlphaFoldDB" id="A0A484M9J5"/>
<protein>
    <recommendedName>
        <fullName evidence="2">DUF4057 domain-containing protein</fullName>
    </recommendedName>
</protein>
<feature type="region of interest" description="Disordered" evidence="1">
    <location>
        <begin position="146"/>
        <end position="168"/>
    </location>
</feature>
<name>A0A484M9J5_9ASTE</name>
<feature type="domain" description="DUF4057" evidence="2">
    <location>
        <begin position="97"/>
        <end position="168"/>
    </location>
</feature>
<organism evidence="3 4">
    <name type="scientific">Cuscuta campestris</name>
    <dbReference type="NCBI Taxonomy" id="132261"/>
    <lineage>
        <taxon>Eukaryota</taxon>
        <taxon>Viridiplantae</taxon>
        <taxon>Streptophyta</taxon>
        <taxon>Embryophyta</taxon>
        <taxon>Tracheophyta</taxon>
        <taxon>Spermatophyta</taxon>
        <taxon>Magnoliopsida</taxon>
        <taxon>eudicotyledons</taxon>
        <taxon>Gunneridae</taxon>
        <taxon>Pentapetalae</taxon>
        <taxon>asterids</taxon>
        <taxon>lamiids</taxon>
        <taxon>Solanales</taxon>
        <taxon>Convolvulaceae</taxon>
        <taxon>Cuscuteae</taxon>
        <taxon>Cuscuta</taxon>
        <taxon>Cuscuta subgen. Grammica</taxon>
        <taxon>Cuscuta sect. Cleistogrammica</taxon>
    </lineage>
</organism>
<reference evidence="3 4" key="1">
    <citation type="submission" date="2018-04" db="EMBL/GenBank/DDBJ databases">
        <authorList>
            <person name="Vogel A."/>
        </authorList>
    </citation>
    <scope>NUCLEOTIDE SEQUENCE [LARGE SCALE GENOMIC DNA]</scope>
</reference>
<evidence type="ECO:0000259" key="2">
    <source>
        <dbReference type="Pfam" id="PF13266"/>
    </source>
</evidence>
<evidence type="ECO:0000256" key="1">
    <source>
        <dbReference type="SAM" id="MobiDB-lite"/>
    </source>
</evidence>
<dbReference type="PANTHER" id="PTHR31132">
    <property type="entry name" value="N-LYSINE METHYLTRANSFERASE"/>
    <property type="match status" value="1"/>
</dbReference>
<dbReference type="PANTHER" id="PTHR31132:SF13">
    <property type="entry name" value="N-LYSINE METHYLTRANSFERASE"/>
    <property type="match status" value="1"/>
</dbReference>
<sequence length="168" mass="19111">MPFTHSVYLRVANKTYYTLSDEAEIDAMEELKELVECFRVLSPELISWTLANRNDIWEHNPRMKLSERARKTLRKIFAVGYQSICAYAIWRGRQPRKEMTGSGIFASAGEDDLLESENPNTTTPSNKTGLRMYQVVSGVSQISFGEEEAVSTKKPTTLPEVAKQRELS</sequence>
<dbReference type="Proteomes" id="UP000595140">
    <property type="component" value="Unassembled WGS sequence"/>
</dbReference>